<name>A0A9P4VN79_9PEZI</name>
<feature type="region of interest" description="Disordered" evidence="1">
    <location>
        <begin position="49"/>
        <end position="152"/>
    </location>
</feature>
<accession>A0A9P4VN79</accession>
<feature type="chain" id="PRO_5040193902" evidence="2">
    <location>
        <begin position="21"/>
        <end position="318"/>
    </location>
</feature>
<evidence type="ECO:0000256" key="1">
    <source>
        <dbReference type="SAM" id="MobiDB-lite"/>
    </source>
</evidence>
<evidence type="ECO:0000313" key="4">
    <source>
        <dbReference type="Proteomes" id="UP000799429"/>
    </source>
</evidence>
<organism evidence="3 4">
    <name type="scientific">Patellaria atrata CBS 101060</name>
    <dbReference type="NCBI Taxonomy" id="1346257"/>
    <lineage>
        <taxon>Eukaryota</taxon>
        <taxon>Fungi</taxon>
        <taxon>Dikarya</taxon>
        <taxon>Ascomycota</taxon>
        <taxon>Pezizomycotina</taxon>
        <taxon>Dothideomycetes</taxon>
        <taxon>Dothideomycetes incertae sedis</taxon>
        <taxon>Patellariales</taxon>
        <taxon>Patellariaceae</taxon>
        <taxon>Patellaria</taxon>
    </lineage>
</organism>
<keyword evidence="2" id="KW-0732">Signal</keyword>
<proteinExistence type="predicted"/>
<feature type="signal peptide" evidence="2">
    <location>
        <begin position="1"/>
        <end position="20"/>
    </location>
</feature>
<gene>
    <name evidence="3" type="ORF">M501DRAFT_166440</name>
</gene>
<protein>
    <submittedName>
        <fullName evidence="3">Uncharacterized protein</fullName>
    </submittedName>
</protein>
<comment type="caution">
    <text evidence="3">The sequence shown here is derived from an EMBL/GenBank/DDBJ whole genome shotgun (WGS) entry which is preliminary data.</text>
</comment>
<dbReference type="Proteomes" id="UP000799429">
    <property type="component" value="Unassembled WGS sequence"/>
</dbReference>
<reference evidence="3" key="1">
    <citation type="journal article" date="2020" name="Stud. Mycol.">
        <title>101 Dothideomycetes genomes: a test case for predicting lifestyles and emergence of pathogens.</title>
        <authorList>
            <person name="Haridas S."/>
            <person name="Albert R."/>
            <person name="Binder M."/>
            <person name="Bloem J."/>
            <person name="Labutti K."/>
            <person name="Salamov A."/>
            <person name="Andreopoulos B."/>
            <person name="Baker S."/>
            <person name="Barry K."/>
            <person name="Bills G."/>
            <person name="Bluhm B."/>
            <person name="Cannon C."/>
            <person name="Castanera R."/>
            <person name="Culley D."/>
            <person name="Daum C."/>
            <person name="Ezra D."/>
            <person name="Gonzalez J."/>
            <person name="Henrissat B."/>
            <person name="Kuo A."/>
            <person name="Liang C."/>
            <person name="Lipzen A."/>
            <person name="Lutzoni F."/>
            <person name="Magnuson J."/>
            <person name="Mondo S."/>
            <person name="Nolan M."/>
            <person name="Ohm R."/>
            <person name="Pangilinan J."/>
            <person name="Park H.-J."/>
            <person name="Ramirez L."/>
            <person name="Alfaro M."/>
            <person name="Sun H."/>
            <person name="Tritt A."/>
            <person name="Yoshinaga Y."/>
            <person name="Zwiers L.-H."/>
            <person name="Turgeon B."/>
            <person name="Goodwin S."/>
            <person name="Spatafora J."/>
            <person name="Crous P."/>
            <person name="Grigoriev I."/>
        </authorList>
    </citation>
    <scope>NUCLEOTIDE SEQUENCE</scope>
    <source>
        <strain evidence="3">CBS 101060</strain>
    </source>
</reference>
<feature type="compositionally biased region" description="Acidic residues" evidence="1">
    <location>
        <begin position="99"/>
        <end position="128"/>
    </location>
</feature>
<evidence type="ECO:0000313" key="3">
    <source>
        <dbReference type="EMBL" id="KAF2837448.1"/>
    </source>
</evidence>
<keyword evidence="4" id="KW-1185">Reference proteome</keyword>
<evidence type="ECO:0000256" key="2">
    <source>
        <dbReference type="SAM" id="SignalP"/>
    </source>
</evidence>
<dbReference type="AlphaFoldDB" id="A0A9P4VN79"/>
<sequence>MYVHQRTILAFCLLVSLVHAVPVPDPDPRRVFPYTRPRILEHLATRTNAPATTVQAGKRCPPEPTGPVQYIWPEDVSGPLSEEGTELAPRTPPYNVPDATEDEQSGTDAESSDTLDSVQDEESSEEPATEPASHEYDLSSNLAGPADKTDPAQDSSALIILGSSNTTTSEPHTNLLARGRSKPDAKIDNKPLNKYKYVYRDLLADFCKLNTNRCANPYSFDHELVLSEAFMLKYRIWCLQNIQQCELDGAFYAHLNADEFYYKGKRIVKWCQNEKTKWKCQPDMRNWESWPARKSIVPFIKKLEKGSRGKKADDDGDA</sequence>
<dbReference type="EMBL" id="MU006099">
    <property type="protein sequence ID" value="KAF2837448.1"/>
    <property type="molecule type" value="Genomic_DNA"/>
</dbReference>